<keyword evidence="2" id="KW-1185">Reference proteome</keyword>
<dbReference type="AlphaFoldDB" id="A0A7G9RKY8"/>
<sequence length="195" mass="21087">MGKKTVLIDESQAQHFIDHYQTLLGHVAIVGGLLKKPVDSGGALALMQKARNTLAQKKSLLDKAARAMEQAGEPLPQDMYEAASSLRVSHWVYLRDTSSYSVLLESGGLEAAYGVKCLTTTLKDAVGDSGAIIETGLLEYRGQIVCDDLIALAAWLGPQHRAGFNAQLRELRAEGRFHRGRLLPLPGAKPARRAA</sequence>
<evidence type="ECO:0000313" key="2">
    <source>
        <dbReference type="Proteomes" id="UP000515811"/>
    </source>
</evidence>
<dbReference type="KEGG" id="drg:H9K76_17125"/>
<dbReference type="Proteomes" id="UP000515811">
    <property type="component" value="Chromosome"/>
</dbReference>
<evidence type="ECO:0000313" key="1">
    <source>
        <dbReference type="EMBL" id="QNN56263.1"/>
    </source>
</evidence>
<dbReference type="EMBL" id="CP060714">
    <property type="protein sequence ID" value="QNN56263.1"/>
    <property type="molecule type" value="Genomic_DNA"/>
</dbReference>
<dbReference type="RefSeq" id="WP_187596532.1">
    <property type="nucleotide sequence ID" value="NZ_CP060714.1"/>
</dbReference>
<proteinExistence type="predicted"/>
<protein>
    <submittedName>
        <fullName evidence="1">Uncharacterized protein</fullName>
    </submittedName>
</protein>
<name>A0A7G9RKY8_9BURK</name>
<gene>
    <name evidence="1" type="ORF">H9K76_17125</name>
</gene>
<accession>A0A7G9RKY8</accession>
<reference evidence="1 2" key="1">
    <citation type="submission" date="2020-08" db="EMBL/GenBank/DDBJ databases">
        <title>Genome sequence of Diaphorobacter ruginosibacter DSM 27467T.</title>
        <authorList>
            <person name="Hyun D.-W."/>
            <person name="Bae J.-W."/>
        </authorList>
    </citation>
    <scope>NUCLEOTIDE SEQUENCE [LARGE SCALE GENOMIC DNA]</scope>
    <source>
        <strain evidence="1 2">DSM 27467</strain>
    </source>
</reference>
<organism evidence="1 2">
    <name type="scientific">Diaphorobacter ruginosibacter</name>
    <dbReference type="NCBI Taxonomy" id="1715720"/>
    <lineage>
        <taxon>Bacteria</taxon>
        <taxon>Pseudomonadati</taxon>
        <taxon>Pseudomonadota</taxon>
        <taxon>Betaproteobacteria</taxon>
        <taxon>Burkholderiales</taxon>
        <taxon>Comamonadaceae</taxon>
        <taxon>Diaphorobacter</taxon>
    </lineage>
</organism>